<dbReference type="Pfam" id="PF13002">
    <property type="entry name" value="LDB19"/>
    <property type="match status" value="1"/>
</dbReference>
<dbReference type="InterPro" id="IPR024391">
    <property type="entry name" value="LDB19_N"/>
</dbReference>
<evidence type="ECO:0000313" key="2">
    <source>
        <dbReference type="EMBL" id="WBW74162.1"/>
    </source>
</evidence>
<dbReference type="Gene3D" id="2.60.40.640">
    <property type="match status" value="1"/>
</dbReference>
<gene>
    <name evidence="2" type="primary">any1</name>
    <name evidence="2" type="ORF">SOMG_03147</name>
</gene>
<keyword evidence="3" id="KW-1185">Reference proteome</keyword>
<dbReference type="RefSeq" id="XP_056038405.1">
    <property type="nucleotide sequence ID" value="XM_056181938.1"/>
</dbReference>
<dbReference type="AlphaFoldDB" id="A0AAF0AWW7"/>
<dbReference type="Proteomes" id="UP001212411">
    <property type="component" value="Chromosome 2"/>
</dbReference>
<dbReference type="KEGG" id="som:SOMG_03147"/>
<protein>
    <submittedName>
        <fullName evidence="2">Arrestin-related substrate adaptor Any1</fullName>
    </submittedName>
</protein>
<feature type="domain" description="LDB19 N-terminal" evidence="1">
    <location>
        <begin position="63"/>
        <end position="241"/>
    </location>
</feature>
<reference evidence="2 3" key="1">
    <citation type="journal article" date="2023" name="G3 (Bethesda)">
        <title>A high-quality reference genome for the fission yeast Schizosaccharomyces osmophilus.</title>
        <authorList>
            <person name="Jia G.S."/>
            <person name="Zhang W.C."/>
            <person name="Liang Y."/>
            <person name="Liu X.H."/>
            <person name="Rhind N."/>
            <person name="Pidoux A."/>
            <person name="Brysch-Herzberg M."/>
            <person name="Du L.L."/>
        </authorList>
    </citation>
    <scope>NUCLEOTIDE SEQUENCE [LARGE SCALE GENOMIC DNA]</scope>
    <source>
        <strain evidence="2 3">CBS 15793</strain>
    </source>
</reference>
<organism evidence="2 3">
    <name type="scientific">Schizosaccharomyces osmophilus</name>
    <dbReference type="NCBI Taxonomy" id="2545709"/>
    <lineage>
        <taxon>Eukaryota</taxon>
        <taxon>Fungi</taxon>
        <taxon>Dikarya</taxon>
        <taxon>Ascomycota</taxon>
        <taxon>Taphrinomycotina</taxon>
        <taxon>Schizosaccharomycetes</taxon>
        <taxon>Schizosaccharomycetales</taxon>
        <taxon>Schizosaccharomycetaceae</taxon>
        <taxon>Schizosaccharomyces</taxon>
    </lineage>
</organism>
<dbReference type="GeneID" id="80876627"/>
<sequence length="360" mass="40353">MPLKLSLPRSSSHARESHCQMDVRMESPPLVLLGPPETSTGALASGIFKLTILHQPFVHVHSLKLQLKQKISVHHPPVSHCSDCGGSIEVLQEWVFISNAKFPSGTQFWPFSWLFPGTLPATLSTRHISVEYYLEAMFCYATPDGGLSPYKPEIMKYPLELKRAFVPGSDTIHKRIFPPTDLVANITMSSILHPHTVALMEITMTGFLQTDGSEWGVTRVTWRLEEHLNYTPKPCDRHKETIRFRTVQEKKILSAQDLQSGWKFVDHQFFLTCQINAAAFREPTCDAELSGRFNLKISHYLIIEAIVNRRKGATSNIGNARILRVSIPQPLTSPAGLGISWDEECPPIFESVGPAPPAYC</sequence>
<evidence type="ECO:0000313" key="3">
    <source>
        <dbReference type="Proteomes" id="UP001212411"/>
    </source>
</evidence>
<dbReference type="EMBL" id="CP115612">
    <property type="protein sequence ID" value="WBW74162.1"/>
    <property type="molecule type" value="Genomic_DNA"/>
</dbReference>
<proteinExistence type="predicted"/>
<accession>A0AAF0AWW7</accession>
<evidence type="ECO:0000259" key="1">
    <source>
        <dbReference type="Pfam" id="PF13002"/>
    </source>
</evidence>
<name>A0AAF0AWW7_9SCHI</name>
<dbReference type="InterPro" id="IPR014752">
    <property type="entry name" value="Arrestin-like_C"/>
</dbReference>